<feature type="region of interest" description="Disordered" evidence="2">
    <location>
        <begin position="1"/>
        <end position="127"/>
    </location>
</feature>
<dbReference type="InterPro" id="IPR029488">
    <property type="entry name" value="Hmw/CFAP97"/>
</dbReference>
<keyword evidence="3" id="KW-1185">Reference proteome</keyword>
<evidence type="ECO:0000256" key="2">
    <source>
        <dbReference type="SAM" id="MobiDB-lite"/>
    </source>
</evidence>
<feature type="compositionally biased region" description="Polar residues" evidence="2">
    <location>
        <begin position="26"/>
        <end position="37"/>
    </location>
</feature>
<evidence type="ECO:0000313" key="4">
    <source>
        <dbReference type="RefSeq" id="XP_014675062.1"/>
    </source>
</evidence>
<dbReference type="GeneID" id="106815144"/>
<dbReference type="RefSeq" id="XP_014675062.1">
    <property type="nucleotide sequence ID" value="XM_014819576.1"/>
</dbReference>
<feature type="region of interest" description="Disordered" evidence="2">
    <location>
        <begin position="161"/>
        <end position="186"/>
    </location>
</feature>
<dbReference type="Proteomes" id="UP000695022">
    <property type="component" value="Unplaced"/>
</dbReference>
<proteinExistence type="inferred from homology"/>
<feature type="region of interest" description="Disordered" evidence="2">
    <location>
        <begin position="290"/>
        <end position="325"/>
    </location>
</feature>
<dbReference type="Pfam" id="PF13879">
    <property type="entry name" value="Hmw_CFAP97"/>
    <property type="match status" value="1"/>
</dbReference>
<protein>
    <submittedName>
        <fullName evidence="4">Cilia- and flagella-associated protein 97-like</fullName>
    </submittedName>
</protein>
<comment type="similarity">
    <text evidence="1">Belongs to the CFAP97 family.</text>
</comment>
<dbReference type="PANTHER" id="PTHR23035:SF1">
    <property type="entry name" value="CILIA- AND FLAGELLA-ASSOCIATED PROTEIN 97"/>
    <property type="match status" value="1"/>
</dbReference>
<feature type="compositionally biased region" description="Low complexity" evidence="2">
    <location>
        <begin position="304"/>
        <end position="325"/>
    </location>
</feature>
<evidence type="ECO:0000313" key="3">
    <source>
        <dbReference type="Proteomes" id="UP000695022"/>
    </source>
</evidence>
<gene>
    <name evidence="4" type="primary">LOC106815144</name>
</gene>
<name>A0ABM1ES91_PRICU</name>
<dbReference type="PANTHER" id="PTHR23035">
    <property type="entry name" value="CILIA- AND FLAGELLA-ASSOCIATED PROTEIN 97-RELATED"/>
    <property type="match status" value="1"/>
</dbReference>
<organism evidence="3 4">
    <name type="scientific">Priapulus caudatus</name>
    <name type="common">Priapulid worm</name>
    <dbReference type="NCBI Taxonomy" id="37621"/>
    <lineage>
        <taxon>Eukaryota</taxon>
        <taxon>Metazoa</taxon>
        <taxon>Ecdysozoa</taxon>
        <taxon>Scalidophora</taxon>
        <taxon>Priapulida</taxon>
        <taxon>Priapulimorpha</taxon>
        <taxon>Priapulimorphida</taxon>
        <taxon>Priapulidae</taxon>
        <taxon>Priapulus</taxon>
    </lineage>
</organism>
<feature type="region of interest" description="Disordered" evidence="2">
    <location>
        <begin position="202"/>
        <end position="223"/>
    </location>
</feature>
<feature type="compositionally biased region" description="Low complexity" evidence="2">
    <location>
        <begin position="44"/>
        <end position="54"/>
    </location>
</feature>
<sequence>MEPCADDALPLPPATGRSDDEADDSNVYSEDSLSELTSGDVESDATTGDAASLASDDDDSEDDMTDVSPLSSASASPVPPLPCLTAAKPPSTRVRIRSPECETFGSAAAESDERGATEKCDPVDDDDASVDFRLLSQVVSEMESEAAYGGAPMALVSRPISQASSARSGGGTTRRNMSFSNEKVRQIDRENQRLLSALMRAGQSRTKRERRLTPPPKLSSSAVNRMREQRRIDMDNQALLKRIQTTKASKEVGCASLDDFSAKPPACASSRLSPSCSKWKPAVAAHAGACGRSQSSATSLHHYPGVASAGPSTSGGPSAAQPDWH</sequence>
<feature type="compositionally biased region" description="Acidic residues" evidence="2">
    <location>
        <begin position="55"/>
        <end position="65"/>
    </location>
</feature>
<evidence type="ECO:0000256" key="1">
    <source>
        <dbReference type="ARBA" id="ARBA00008315"/>
    </source>
</evidence>
<feature type="compositionally biased region" description="Polar residues" evidence="2">
    <location>
        <begin position="161"/>
        <end position="181"/>
    </location>
</feature>
<accession>A0ABM1ES91</accession>
<feature type="compositionally biased region" description="Basic and acidic residues" evidence="2">
    <location>
        <begin position="111"/>
        <end position="122"/>
    </location>
</feature>
<reference evidence="4" key="1">
    <citation type="submission" date="2025-08" db="UniProtKB">
        <authorList>
            <consortium name="RefSeq"/>
        </authorList>
    </citation>
    <scope>IDENTIFICATION</scope>
</reference>
<feature type="compositionally biased region" description="Low complexity" evidence="2">
    <location>
        <begin position="66"/>
        <end position="76"/>
    </location>
</feature>
<dbReference type="InterPro" id="IPR038791">
    <property type="entry name" value="Cfap97/Hemingway"/>
</dbReference>